<dbReference type="PANTHER" id="PTHR12984:SF3">
    <property type="entry name" value="N-TERMINAL KINASE-LIKE PROTEIN"/>
    <property type="match status" value="1"/>
</dbReference>
<dbReference type="PANTHER" id="PTHR12984">
    <property type="entry name" value="SCY1-RELATED S/T PROTEIN KINASE-LIKE"/>
    <property type="match status" value="1"/>
</dbReference>
<dbReference type="AlphaFoldDB" id="A0A642V950"/>
<dbReference type="Gene3D" id="3.30.200.20">
    <property type="entry name" value="Phosphorylase Kinase, domain 1"/>
    <property type="match status" value="1"/>
</dbReference>
<dbReference type="GO" id="GO:0004672">
    <property type="term" value="F:protein kinase activity"/>
    <property type="evidence" value="ECO:0007669"/>
    <property type="project" value="InterPro"/>
</dbReference>
<evidence type="ECO:0000313" key="3">
    <source>
        <dbReference type="EMBL" id="KAA8916219.1"/>
    </source>
</evidence>
<dbReference type="InterPro" id="IPR016024">
    <property type="entry name" value="ARM-type_fold"/>
</dbReference>
<dbReference type="InterPro" id="IPR000719">
    <property type="entry name" value="Prot_kinase_dom"/>
</dbReference>
<evidence type="ECO:0000259" key="2">
    <source>
        <dbReference type="PROSITE" id="PS50011"/>
    </source>
</evidence>
<dbReference type="Proteomes" id="UP000761534">
    <property type="component" value="Unassembled WGS sequence"/>
</dbReference>
<dbReference type="PROSITE" id="PS50011">
    <property type="entry name" value="PROTEIN_KINASE_DOM"/>
    <property type="match status" value="1"/>
</dbReference>
<protein>
    <recommendedName>
        <fullName evidence="2">Protein kinase domain-containing protein</fullName>
    </recommendedName>
</protein>
<evidence type="ECO:0000313" key="4">
    <source>
        <dbReference type="Proteomes" id="UP000761534"/>
    </source>
</evidence>
<feature type="compositionally biased region" description="Acidic residues" evidence="1">
    <location>
        <begin position="572"/>
        <end position="588"/>
    </location>
</feature>
<name>A0A642V950_9ASCO</name>
<sequence>MSQKLKKLRFPGVLKIFESIETDHSLIIATERVCPLYQVVQELSEDTKLWGLGMVLRTLCHITGNGNCTHGNINLGSILVNPSGEWVVGGMEVTTQNDTESVLSSYGSLLGFEYAPPEVQKSGYQRQVGPVDAYQFGLLVYDVFNNNMDGAQPRNSRGKIPSNVLFSLQKQLCHPNPRQRTSLEKASQSSAIMSNPMMDLSNQIDSLSIATDSQILQFMENLESLQEKFPAEYLHYKILPQIVTALTQKLKTNPTAGGGEVGIKCLTCIIQISKGLPSTDYNKTVTPLIVQMFGCQDRAVRLQLILQMPQYIDSLDKKIVSDKIFPLLATGFSDTEPAIREHTVRSLIDVTPKLTDRILNGELLRHLAKAQNDSQASIRANTTILLGRIARHLNPSSRPTVLIAAYSRALKDPYVHSRVAAIQALGASIEYFTPQVTCEKVVGAIAPLLLDSDSQVRKQAKETLDMFLNIVSKHADTLSDKTDIKPEDSKDKWSAAVFNEPERAMSAPVEPKAAKAITPAIPNAFNRQPSSSAAFGSMSLQSTVKSPPPFTSDEPISGTFDKSFDDTIFDDKNDDADAWGDAWDDDETQSATKKINSLDLQPHEDDDDGWGWD</sequence>
<feature type="domain" description="Protein kinase" evidence="2">
    <location>
        <begin position="1"/>
        <end position="229"/>
    </location>
</feature>
<reference evidence="3" key="1">
    <citation type="journal article" date="2019" name="G3 (Bethesda)">
        <title>Genome Assemblies of Two Rare Opportunistic Yeast Pathogens: Diutina rugosa (syn. Candida rugosa) and Trichomonascus ciferrii (syn. Candida ciferrii).</title>
        <authorList>
            <person name="Mixao V."/>
            <person name="Saus E."/>
            <person name="Hansen A.P."/>
            <person name="Lass-Florl C."/>
            <person name="Gabaldon T."/>
        </authorList>
    </citation>
    <scope>NUCLEOTIDE SEQUENCE</scope>
    <source>
        <strain evidence="3">CBS 4856</strain>
    </source>
</reference>
<dbReference type="Gene3D" id="1.10.510.10">
    <property type="entry name" value="Transferase(Phosphotransferase) domain 1"/>
    <property type="match status" value="1"/>
</dbReference>
<dbReference type="Gene3D" id="1.25.10.10">
    <property type="entry name" value="Leucine-rich Repeat Variant"/>
    <property type="match status" value="1"/>
</dbReference>
<feature type="region of interest" description="Disordered" evidence="1">
    <location>
        <begin position="539"/>
        <end position="613"/>
    </location>
</feature>
<organism evidence="3 4">
    <name type="scientific">Trichomonascus ciferrii</name>
    <dbReference type="NCBI Taxonomy" id="44093"/>
    <lineage>
        <taxon>Eukaryota</taxon>
        <taxon>Fungi</taxon>
        <taxon>Dikarya</taxon>
        <taxon>Ascomycota</taxon>
        <taxon>Saccharomycotina</taxon>
        <taxon>Dipodascomycetes</taxon>
        <taxon>Dipodascales</taxon>
        <taxon>Trichomonascaceae</taxon>
        <taxon>Trichomonascus</taxon>
        <taxon>Trichomonascus ciferrii complex</taxon>
    </lineage>
</organism>
<dbReference type="GO" id="GO:0006409">
    <property type="term" value="P:tRNA export from nucleus"/>
    <property type="evidence" value="ECO:0007669"/>
    <property type="project" value="TreeGrafter"/>
</dbReference>
<dbReference type="InterPro" id="IPR051177">
    <property type="entry name" value="CIK-Related_Protein"/>
</dbReference>
<feature type="compositionally biased region" description="Basic and acidic residues" evidence="1">
    <location>
        <begin position="562"/>
        <end position="571"/>
    </location>
</feature>
<dbReference type="GO" id="GO:0005737">
    <property type="term" value="C:cytoplasm"/>
    <property type="evidence" value="ECO:0007669"/>
    <property type="project" value="TreeGrafter"/>
</dbReference>
<dbReference type="OrthoDB" id="447103at2759"/>
<gene>
    <name evidence="3" type="ORF">TRICI_001616</name>
</gene>
<dbReference type="InterPro" id="IPR011009">
    <property type="entry name" value="Kinase-like_dom_sf"/>
</dbReference>
<dbReference type="EMBL" id="SWFS01000116">
    <property type="protein sequence ID" value="KAA8916219.1"/>
    <property type="molecule type" value="Genomic_DNA"/>
</dbReference>
<dbReference type="InterPro" id="IPR011989">
    <property type="entry name" value="ARM-like"/>
</dbReference>
<accession>A0A642V950</accession>
<feature type="compositionally biased region" description="Acidic residues" evidence="1">
    <location>
        <begin position="604"/>
        <end position="613"/>
    </location>
</feature>
<dbReference type="SUPFAM" id="SSF56112">
    <property type="entry name" value="Protein kinase-like (PK-like)"/>
    <property type="match status" value="1"/>
</dbReference>
<keyword evidence="4" id="KW-1185">Reference proteome</keyword>
<dbReference type="SUPFAM" id="SSF48371">
    <property type="entry name" value="ARM repeat"/>
    <property type="match status" value="1"/>
</dbReference>
<dbReference type="VEuPathDB" id="FungiDB:TRICI_001616"/>
<comment type="caution">
    <text evidence="3">The sequence shown here is derived from an EMBL/GenBank/DDBJ whole genome shotgun (WGS) entry which is preliminary data.</text>
</comment>
<evidence type="ECO:0000256" key="1">
    <source>
        <dbReference type="SAM" id="MobiDB-lite"/>
    </source>
</evidence>
<proteinExistence type="predicted"/>
<feature type="compositionally biased region" description="Polar residues" evidence="1">
    <location>
        <begin position="589"/>
        <end position="599"/>
    </location>
</feature>
<dbReference type="GO" id="GO:0005524">
    <property type="term" value="F:ATP binding"/>
    <property type="evidence" value="ECO:0007669"/>
    <property type="project" value="InterPro"/>
</dbReference>